<dbReference type="PANTHER" id="PTHR10920:SF12">
    <property type="entry name" value="TRNA (CYTIDINE(32)_GUANOSINE(34)-2'-O)-METHYLTRANSFERASE-RELATED"/>
    <property type="match status" value="1"/>
</dbReference>
<name>B4LVT4_DROVI</name>
<gene>
    <name evidence="9" type="primary">Dvir\GJ23026</name>
    <name evidence="9" type="ORF">Dvir_GJ23026</name>
</gene>
<comment type="similarity">
    <text evidence="7">Belongs to the class I-like SAM-binding methyltransferase superfamily. RNA methyltransferase RlmE family. TRM7 subfamily.</text>
</comment>
<dbReference type="STRING" id="7244.B4LVT4"/>
<dbReference type="GO" id="GO:0002128">
    <property type="term" value="P:tRNA nucleoside ribose methylation"/>
    <property type="evidence" value="ECO:0007669"/>
    <property type="project" value="UniProtKB-UniRule"/>
</dbReference>
<dbReference type="GO" id="GO:0005737">
    <property type="term" value="C:cytoplasm"/>
    <property type="evidence" value="ECO:0007669"/>
    <property type="project" value="UniProtKB-SubCell"/>
</dbReference>
<dbReference type="InterPro" id="IPR015507">
    <property type="entry name" value="rRNA-MeTfrase_E"/>
</dbReference>
<feature type="binding site" evidence="7">
    <location>
        <position position="98"/>
    </location>
    <ligand>
        <name>S-adenosyl-L-methionine</name>
        <dbReference type="ChEBI" id="CHEBI:59789"/>
    </ligand>
</feature>
<dbReference type="GO" id="GO:0022008">
    <property type="term" value="P:neurogenesis"/>
    <property type="evidence" value="ECO:0007669"/>
    <property type="project" value="UniProtKB-ARBA"/>
</dbReference>
<proteinExistence type="inferred from homology"/>
<dbReference type="OrthoDB" id="289250at2759"/>
<dbReference type="HOGENOM" id="CLU_009422_1_2_1"/>
<evidence type="ECO:0000256" key="3">
    <source>
        <dbReference type="ARBA" id="ARBA00022679"/>
    </source>
</evidence>
<dbReference type="Proteomes" id="UP000008792">
    <property type="component" value="Unassembled WGS sequence"/>
</dbReference>
<dbReference type="FunFam" id="3.40.50.150:FF:000187">
    <property type="entry name" value="Ribosomal RNA methyltransferase putative"/>
    <property type="match status" value="1"/>
</dbReference>
<dbReference type="InParanoid" id="B4LVT4"/>
<keyword evidence="5 7" id="KW-0819">tRNA processing</keyword>
<dbReference type="InterPro" id="IPR002877">
    <property type="entry name" value="RNA_MeTrfase_FtsJ_dom"/>
</dbReference>
<dbReference type="HAMAP" id="MF_03162">
    <property type="entry name" value="RNA_methyltr_E_TRM7"/>
    <property type="match status" value="1"/>
</dbReference>
<dbReference type="InterPro" id="IPR050082">
    <property type="entry name" value="RNA_methyltr_RlmE"/>
</dbReference>
<feature type="binding site" evidence="7">
    <location>
        <position position="82"/>
    </location>
    <ligand>
        <name>S-adenosyl-L-methionine</name>
        <dbReference type="ChEBI" id="CHEBI:59789"/>
    </ligand>
</feature>
<evidence type="ECO:0000256" key="6">
    <source>
        <dbReference type="ARBA" id="ARBA00048902"/>
    </source>
</evidence>
<keyword evidence="4 7" id="KW-0949">S-adenosyl-L-methionine</keyword>
<dbReference type="InterPro" id="IPR028590">
    <property type="entry name" value="RNA_methyltr_E_TRM7"/>
</dbReference>
<comment type="catalytic activity">
    <reaction evidence="6 7">
        <text>cytidine(32)/guanosine(34) in tRNA + 2 S-adenosyl-L-methionine = 2'-O-methylcytidine(32)/2'-O-methylguanosine(34) in tRNA + 2 S-adenosyl-L-homocysteine + 2 H(+)</text>
        <dbReference type="Rhea" id="RHEA:42396"/>
        <dbReference type="Rhea" id="RHEA-COMP:10246"/>
        <dbReference type="Rhea" id="RHEA-COMP:10247"/>
        <dbReference type="ChEBI" id="CHEBI:15378"/>
        <dbReference type="ChEBI" id="CHEBI:57856"/>
        <dbReference type="ChEBI" id="CHEBI:59789"/>
        <dbReference type="ChEBI" id="CHEBI:74269"/>
        <dbReference type="ChEBI" id="CHEBI:74445"/>
        <dbReference type="ChEBI" id="CHEBI:74495"/>
        <dbReference type="ChEBI" id="CHEBI:82748"/>
        <dbReference type="EC" id="2.1.1.205"/>
    </reaction>
</comment>
<dbReference type="OMA" id="YDDMIND"/>
<sequence>MGKTSKDKRDIYYRQAKEEGWRARSAFKLMHINEQFGILNDVRRAVDLCAAPGSWSQVLSRKLFDSCLTDDEKSEVKIIAVDLQAMAPIRGVIQLQGDITKESTAEAIIAHFGNDADQKAQLVVCDGAPDVTGVHEMDEYMQNQLIVSALSIATFVLETGGTFVAKIFKGNANSLLESQMLTFFENFHIYKPPSSRPSSIEAFVVCTGFRLPIGYIPQIINPARDDIRTLARKTGSKVNQRLVPFIACGDLNGDVEDSVSDLEDFTSDDYELAYDDMINDPEFPDEFKDELEDVFLDEIAIRNIQSVRAKCLW</sequence>
<dbReference type="Gene3D" id="3.40.50.150">
    <property type="entry name" value="Vaccinia Virus protein VP39"/>
    <property type="match status" value="1"/>
</dbReference>
<dbReference type="GO" id="GO:0106340">
    <property type="term" value="F:tRNA (guanosine(34)-2'-O)-methyltransferase activity"/>
    <property type="evidence" value="ECO:0007669"/>
    <property type="project" value="UniProtKB-ARBA"/>
</dbReference>
<keyword evidence="1 7" id="KW-0963">Cytoplasm</keyword>
<dbReference type="PANTHER" id="PTHR10920">
    <property type="entry name" value="RIBOSOMAL RNA METHYLTRANSFERASE"/>
    <property type="match status" value="1"/>
</dbReference>
<evidence type="ECO:0000256" key="7">
    <source>
        <dbReference type="HAMAP-Rule" id="MF_03162"/>
    </source>
</evidence>
<keyword evidence="10" id="KW-1185">Reference proteome</keyword>
<evidence type="ECO:0000313" key="10">
    <source>
        <dbReference type="Proteomes" id="UP000008792"/>
    </source>
</evidence>
<dbReference type="EMBL" id="CH940650">
    <property type="protein sequence ID" value="EDW67539.1"/>
    <property type="molecule type" value="Genomic_DNA"/>
</dbReference>
<dbReference type="GO" id="GO:0002181">
    <property type="term" value="P:cytoplasmic translation"/>
    <property type="evidence" value="ECO:0007669"/>
    <property type="project" value="UniProtKB-UniRule"/>
</dbReference>
<dbReference type="AlphaFoldDB" id="B4LVT4"/>
<comment type="function">
    <text evidence="7">Methylates the 2'-O-ribose of nucleotides at positions 32 and 34 of the tRNA anticodon loop of substrate tRNAs.</text>
</comment>
<evidence type="ECO:0000256" key="1">
    <source>
        <dbReference type="ARBA" id="ARBA00022490"/>
    </source>
</evidence>
<dbReference type="KEGG" id="dvi:6630520"/>
<evidence type="ECO:0000256" key="4">
    <source>
        <dbReference type="ARBA" id="ARBA00022691"/>
    </source>
</evidence>
<feature type="domain" description="Ribosomal RNA methyltransferase FtsJ" evidence="8">
    <location>
        <begin position="21"/>
        <end position="209"/>
    </location>
</feature>
<protein>
    <recommendedName>
        <fullName evidence="7">Putative tRNA (cytidine(32)/guanosine(34)-2'-O)-methyltransferase</fullName>
        <ecNumber evidence="7">2.1.1.205</ecNumber>
    </recommendedName>
    <alternativeName>
        <fullName evidence="7">2'-O-ribose RNA methyltransferase TRM7 homolog</fullName>
    </alternativeName>
</protein>
<comment type="subcellular location">
    <subcellularLocation>
        <location evidence="7">Cytoplasm</location>
    </subcellularLocation>
</comment>
<reference evidence="9 10" key="1">
    <citation type="journal article" date="2007" name="Nature">
        <title>Evolution of genes and genomes on the Drosophila phylogeny.</title>
        <authorList>
            <consortium name="Drosophila 12 Genomes Consortium"/>
            <person name="Clark A.G."/>
            <person name="Eisen M.B."/>
            <person name="Smith D.R."/>
            <person name="Bergman C.M."/>
            <person name="Oliver B."/>
            <person name="Markow T.A."/>
            <person name="Kaufman T.C."/>
            <person name="Kellis M."/>
            <person name="Gelbart W."/>
            <person name="Iyer V.N."/>
            <person name="Pollard D.A."/>
            <person name="Sackton T.B."/>
            <person name="Larracuente A.M."/>
            <person name="Singh N.D."/>
            <person name="Abad J.P."/>
            <person name="Abt D.N."/>
            <person name="Adryan B."/>
            <person name="Aguade M."/>
            <person name="Akashi H."/>
            <person name="Anderson W.W."/>
            <person name="Aquadro C.F."/>
            <person name="Ardell D.H."/>
            <person name="Arguello R."/>
            <person name="Artieri C.G."/>
            <person name="Barbash D.A."/>
            <person name="Barker D."/>
            <person name="Barsanti P."/>
            <person name="Batterham P."/>
            <person name="Batzoglou S."/>
            <person name="Begun D."/>
            <person name="Bhutkar A."/>
            <person name="Blanco E."/>
            <person name="Bosak S.A."/>
            <person name="Bradley R.K."/>
            <person name="Brand A.D."/>
            <person name="Brent M.R."/>
            <person name="Brooks A.N."/>
            <person name="Brown R.H."/>
            <person name="Butlin R.K."/>
            <person name="Caggese C."/>
            <person name="Calvi B.R."/>
            <person name="Bernardo de Carvalho A."/>
            <person name="Caspi A."/>
            <person name="Castrezana S."/>
            <person name="Celniker S.E."/>
            <person name="Chang J.L."/>
            <person name="Chapple C."/>
            <person name="Chatterji S."/>
            <person name="Chinwalla A."/>
            <person name="Civetta A."/>
            <person name="Clifton S.W."/>
            <person name="Comeron J.M."/>
            <person name="Costello J.C."/>
            <person name="Coyne J.A."/>
            <person name="Daub J."/>
            <person name="David R.G."/>
            <person name="Delcher A.L."/>
            <person name="Delehaunty K."/>
            <person name="Do C.B."/>
            <person name="Ebling H."/>
            <person name="Edwards K."/>
            <person name="Eickbush T."/>
            <person name="Evans J.D."/>
            <person name="Filipski A."/>
            <person name="Findeiss S."/>
            <person name="Freyhult E."/>
            <person name="Fulton L."/>
            <person name="Fulton R."/>
            <person name="Garcia A.C."/>
            <person name="Gardiner A."/>
            <person name="Garfield D.A."/>
            <person name="Garvin B.E."/>
            <person name="Gibson G."/>
            <person name="Gilbert D."/>
            <person name="Gnerre S."/>
            <person name="Godfrey J."/>
            <person name="Good R."/>
            <person name="Gotea V."/>
            <person name="Gravely B."/>
            <person name="Greenberg A.J."/>
            <person name="Griffiths-Jones S."/>
            <person name="Gross S."/>
            <person name="Guigo R."/>
            <person name="Gustafson E.A."/>
            <person name="Haerty W."/>
            <person name="Hahn M.W."/>
            <person name="Halligan D.L."/>
            <person name="Halpern A.L."/>
            <person name="Halter G.M."/>
            <person name="Han M.V."/>
            <person name="Heger A."/>
            <person name="Hillier L."/>
            <person name="Hinrichs A.S."/>
            <person name="Holmes I."/>
            <person name="Hoskins R.A."/>
            <person name="Hubisz M.J."/>
            <person name="Hultmark D."/>
            <person name="Huntley M.A."/>
            <person name="Jaffe D.B."/>
            <person name="Jagadeeshan S."/>
            <person name="Jeck W.R."/>
            <person name="Johnson J."/>
            <person name="Jones C.D."/>
            <person name="Jordan W.C."/>
            <person name="Karpen G.H."/>
            <person name="Kataoka E."/>
            <person name="Keightley P.D."/>
            <person name="Kheradpour P."/>
            <person name="Kirkness E.F."/>
            <person name="Koerich L.B."/>
            <person name="Kristiansen K."/>
            <person name="Kudrna D."/>
            <person name="Kulathinal R.J."/>
            <person name="Kumar S."/>
            <person name="Kwok R."/>
            <person name="Lander E."/>
            <person name="Langley C.H."/>
            <person name="Lapoint R."/>
            <person name="Lazzaro B.P."/>
            <person name="Lee S.J."/>
            <person name="Levesque L."/>
            <person name="Li R."/>
            <person name="Lin C.F."/>
            <person name="Lin M.F."/>
            <person name="Lindblad-Toh K."/>
            <person name="Llopart A."/>
            <person name="Long M."/>
            <person name="Low L."/>
            <person name="Lozovsky E."/>
            <person name="Lu J."/>
            <person name="Luo M."/>
            <person name="Machado C.A."/>
            <person name="Makalowski W."/>
            <person name="Marzo M."/>
            <person name="Matsuda M."/>
            <person name="Matzkin L."/>
            <person name="McAllister B."/>
            <person name="McBride C.S."/>
            <person name="McKernan B."/>
            <person name="McKernan K."/>
            <person name="Mendez-Lago M."/>
            <person name="Minx P."/>
            <person name="Mollenhauer M.U."/>
            <person name="Montooth K."/>
            <person name="Mount S.M."/>
            <person name="Mu X."/>
            <person name="Myers E."/>
            <person name="Negre B."/>
            <person name="Newfeld S."/>
            <person name="Nielsen R."/>
            <person name="Noor M.A."/>
            <person name="O'Grady P."/>
            <person name="Pachter L."/>
            <person name="Papaceit M."/>
            <person name="Parisi M.J."/>
            <person name="Parisi M."/>
            <person name="Parts L."/>
            <person name="Pedersen J.S."/>
            <person name="Pesole G."/>
            <person name="Phillippy A.M."/>
            <person name="Ponting C.P."/>
            <person name="Pop M."/>
            <person name="Porcelli D."/>
            <person name="Powell J.R."/>
            <person name="Prohaska S."/>
            <person name="Pruitt K."/>
            <person name="Puig M."/>
            <person name="Quesneville H."/>
            <person name="Ram K.R."/>
            <person name="Rand D."/>
            <person name="Rasmussen M.D."/>
            <person name="Reed L.K."/>
            <person name="Reenan R."/>
            <person name="Reily A."/>
            <person name="Remington K.A."/>
            <person name="Rieger T.T."/>
            <person name="Ritchie M.G."/>
            <person name="Robin C."/>
            <person name="Rogers Y.H."/>
            <person name="Rohde C."/>
            <person name="Rozas J."/>
            <person name="Rubenfield M.J."/>
            <person name="Ruiz A."/>
            <person name="Russo S."/>
            <person name="Salzberg S.L."/>
            <person name="Sanchez-Gracia A."/>
            <person name="Saranga D.J."/>
            <person name="Sato H."/>
            <person name="Schaeffer S.W."/>
            <person name="Schatz M.C."/>
            <person name="Schlenke T."/>
            <person name="Schwartz R."/>
            <person name="Segarra C."/>
            <person name="Singh R.S."/>
            <person name="Sirot L."/>
            <person name="Sirota M."/>
            <person name="Sisneros N.B."/>
            <person name="Smith C.D."/>
            <person name="Smith T.F."/>
            <person name="Spieth J."/>
            <person name="Stage D.E."/>
            <person name="Stark A."/>
            <person name="Stephan W."/>
            <person name="Strausberg R.L."/>
            <person name="Strempel S."/>
            <person name="Sturgill D."/>
            <person name="Sutton G."/>
            <person name="Sutton G.G."/>
            <person name="Tao W."/>
            <person name="Teichmann S."/>
            <person name="Tobari Y.N."/>
            <person name="Tomimura Y."/>
            <person name="Tsolas J.M."/>
            <person name="Valente V.L."/>
            <person name="Venter E."/>
            <person name="Venter J.C."/>
            <person name="Vicario S."/>
            <person name="Vieira F.G."/>
            <person name="Vilella A.J."/>
            <person name="Villasante A."/>
            <person name="Walenz B."/>
            <person name="Wang J."/>
            <person name="Wasserman M."/>
            <person name="Watts T."/>
            <person name="Wilson D."/>
            <person name="Wilson R.K."/>
            <person name="Wing R.A."/>
            <person name="Wolfner M.F."/>
            <person name="Wong A."/>
            <person name="Wong G.K."/>
            <person name="Wu C.I."/>
            <person name="Wu G."/>
            <person name="Yamamoto D."/>
            <person name="Yang H.P."/>
            <person name="Yang S.P."/>
            <person name="Yorke J.A."/>
            <person name="Yoshida K."/>
            <person name="Zdobnov E."/>
            <person name="Zhang P."/>
            <person name="Zhang Y."/>
            <person name="Zimin A.V."/>
            <person name="Baldwin J."/>
            <person name="Abdouelleil A."/>
            <person name="Abdulkadir J."/>
            <person name="Abebe A."/>
            <person name="Abera B."/>
            <person name="Abreu J."/>
            <person name="Acer S.C."/>
            <person name="Aftuck L."/>
            <person name="Alexander A."/>
            <person name="An P."/>
            <person name="Anderson E."/>
            <person name="Anderson S."/>
            <person name="Arachi H."/>
            <person name="Azer M."/>
            <person name="Bachantsang P."/>
            <person name="Barry A."/>
            <person name="Bayul T."/>
            <person name="Berlin A."/>
            <person name="Bessette D."/>
            <person name="Bloom T."/>
            <person name="Blye J."/>
            <person name="Boguslavskiy L."/>
            <person name="Bonnet C."/>
            <person name="Boukhgalter B."/>
            <person name="Bourzgui I."/>
            <person name="Brown A."/>
            <person name="Cahill P."/>
            <person name="Channer S."/>
            <person name="Cheshatsang Y."/>
            <person name="Chuda L."/>
            <person name="Citroen M."/>
            <person name="Collymore A."/>
            <person name="Cooke P."/>
            <person name="Costello M."/>
            <person name="D'Aco K."/>
            <person name="Daza R."/>
            <person name="De Haan G."/>
            <person name="DeGray S."/>
            <person name="DeMaso C."/>
            <person name="Dhargay N."/>
            <person name="Dooley K."/>
            <person name="Dooley E."/>
            <person name="Doricent M."/>
            <person name="Dorje P."/>
            <person name="Dorjee K."/>
            <person name="Dupes A."/>
            <person name="Elong R."/>
            <person name="Falk J."/>
            <person name="Farina A."/>
            <person name="Faro S."/>
            <person name="Ferguson D."/>
            <person name="Fisher S."/>
            <person name="Foley C.D."/>
            <person name="Franke A."/>
            <person name="Friedrich D."/>
            <person name="Gadbois L."/>
            <person name="Gearin G."/>
            <person name="Gearin C.R."/>
            <person name="Giannoukos G."/>
            <person name="Goode T."/>
            <person name="Graham J."/>
            <person name="Grandbois E."/>
            <person name="Grewal S."/>
            <person name="Gyaltsen K."/>
            <person name="Hafez N."/>
            <person name="Hagos B."/>
            <person name="Hall J."/>
            <person name="Henson C."/>
            <person name="Hollinger A."/>
            <person name="Honan T."/>
            <person name="Huard M.D."/>
            <person name="Hughes L."/>
            <person name="Hurhula B."/>
            <person name="Husby M.E."/>
            <person name="Kamat A."/>
            <person name="Kanga B."/>
            <person name="Kashin S."/>
            <person name="Khazanovich D."/>
            <person name="Kisner P."/>
            <person name="Lance K."/>
            <person name="Lara M."/>
            <person name="Lee W."/>
            <person name="Lennon N."/>
            <person name="Letendre F."/>
            <person name="LeVine R."/>
            <person name="Lipovsky A."/>
            <person name="Liu X."/>
            <person name="Liu J."/>
            <person name="Liu S."/>
            <person name="Lokyitsang T."/>
            <person name="Lokyitsang Y."/>
            <person name="Lubonja R."/>
            <person name="Lui A."/>
            <person name="MacDonald P."/>
            <person name="Magnisalis V."/>
            <person name="Maru K."/>
            <person name="Matthews C."/>
            <person name="McCusker W."/>
            <person name="McDonough S."/>
            <person name="Mehta T."/>
            <person name="Meldrim J."/>
            <person name="Meneus L."/>
            <person name="Mihai O."/>
            <person name="Mihalev A."/>
            <person name="Mihova T."/>
            <person name="Mittelman R."/>
            <person name="Mlenga V."/>
            <person name="Montmayeur A."/>
            <person name="Mulrain L."/>
            <person name="Navidi A."/>
            <person name="Naylor J."/>
            <person name="Negash T."/>
            <person name="Nguyen T."/>
            <person name="Nguyen N."/>
            <person name="Nicol R."/>
            <person name="Norbu C."/>
            <person name="Norbu N."/>
            <person name="Novod N."/>
            <person name="O'Neill B."/>
            <person name="Osman S."/>
            <person name="Markiewicz E."/>
            <person name="Oyono O.L."/>
            <person name="Patti C."/>
            <person name="Phunkhang P."/>
            <person name="Pierre F."/>
            <person name="Priest M."/>
            <person name="Raghuraman S."/>
            <person name="Rege F."/>
            <person name="Reyes R."/>
            <person name="Rise C."/>
            <person name="Rogov P."/>
            <person name="Ross K."/>
            <person name="Ryan E."/>
            <person name="Settipalli S."/>
            <person name="Shea T."/>
            <person name="Sherpa N."/>
            <person name="Shi L."/>
            <person name="Shih D."/>
            <person name="Sparrow T."/>
            <person name="Spaulding J."/>
            <person name="Stalker J."/>
            <person name="Stange-Thomann N."/>
            <person name="Stavropoulos S."/>
            <person name="Stone C."/>
            <person name="Strader C."/>
            <person name="Tesfaye S."/>
            <person name="Thomson T."/>
            <person name="Thoulutsang Y."/>
            <person name="Thoulutsang D."/>
            <person name="Topham K."/>
            <person name="Topping I."/>
            <person name="Tsamla T."/>
            <person name="Vassiliev H."/>
            <person name="Vo A."/>
            <person name="Wangchuk T."/>
            <person name="Wangdi T."/>
            <person name="Weiand M."/>
            <person name="Wilkinson J."/>
            <person name="Wilson A."/>
            <person name="Yadav S."/>
            <person name="Young G."/>
            <person name="Yu Q."/>
            <person name="Zembek L."/>
            <person name="Zhong D."/>
            <person name="Zimmer A."/>
            <person name="Zwirko Z."/>
            <person name="Jaffe D.B."/>
            <person name="Alvarez P."/>
            <person name="Brockman W."/>
            <person name="Butler J."/>
            <person name="Chin C."/>
            <person name="Gnerre S."/>
            <person name="Grabherr M."/>
            <person name="Kleber M."/>
            <person name="Mauceli E."/>
            <person name="MacCallum I."/>
        </authorList>
    </citation>
    <scope>NUCLEOTIDE SEQUENCE [LARGE SCALE GENOMIC DNA]</scope>
    <source>
        <strain evidence="10">Tucson 15010-1051.87</strain>
    </source>
</reference>
<dbReference type="SUPFAM" id="SSF53335">
    <property type="entry name" value="S-adenosyl-L-methionine-dependent methyltransferases"/>
    <property type="match status" value="1"/>
</dbReference>
<feature type="binding site" evidence="7">
    <location>
        <position position="55"/>
    </location>
    <ligand>
        <name>S-adenosyl-L-methionine</name>
        <dbReference type="ChEBI" id="CHEBI:59789"/>
    </ligand>
</feature>
<evidence type="ECO:0000256" key="2">
    <source>
        <dbReference type="ARBA" id="ARBA00022603"/>
    </source>
</evidence>
<organism evidence="9 10">
    <name type="scientific">Drosophila virilis</name>
    <name type="common">Fruit fly</name>
    <dbReference type="NCBI Taxonomy" id="7244"/>
    <lineage>
        <taxon>Eukaryota</taxon>
        <taxon>Metazoa</taxon>
        <taxon>Ecdysozoa</taxon>
        <taxon>Arthropoda</taxon>
        <taxon>Hexapoda</taxon>
        <taxon>Insecta</taxon>
        <taxon>Pterygota</taxon>
        <taxon>Neoptera</taxon>
        <taxon>Endopterygota</taxon>
        <taxon>Diptera</taxon>
        <taxon>Brachycera</taxon>
        <taxon>Muscomorpha</taxon>
        <taxon>Ephydroidea</taxon>
        <taxon>Drosophilidae</taxon>
        <taxon>Drosophila</taxon>
    </lineage>
</organism>
<keyword evidence="3 7" id="KW-0808">Transferase</keyword>
<dbReference type="HAMAP" id="MF_01547">
    <property type="entry name" value="RNA_methyltr_E"/>
    <property type="match status" value="1"/>
</dbReference>
<dbReference type="FunCoup" id="B4LVT4">
    <property type="interactions" value="2381"/>
</dbReference>
<dbReference type="Pfam" id="PF01728">
    <property type="entry name" value="FtsJ"/>
    <property type="match status" value="1"/>
</dbReference>
<evidence type="ECO:0000256" key="5">
    <source>
        <dbReference type="ARBA" id="ARBA00022694"/>
    </source>
</evidence>
<dbReference type="eggNOG" id="KOG1099">
    <property type="taxonomic scope" value="Eukaryota"/>
</dbReference>
<dbReference type="EC" id="2.1.1.205" evidence="7"/>
<feature type="binding site" evidence="7">
    <location>
        <position position="126"/>
    </location>
    <ligand>
        <name>S-adenosyl-L-methionine</name>
        <dbReference type="ChEBI" id="CHEBI:59789"/>
    </ligand>
</feature>
<dbReference type="InterPro" id="IPR029063">
    <property type="entry name" value="SAM-dependent_MTases_sf"/>
</dbReference>
<dbReference type="SMR" id="B4LVT4"/>
<accession>B4LVT4</accession>
<keyword evidence="2 7" id="KW-0489">Methyltransferase</keyword>
<feature type="binding site" evidence="7">
    <location>
        <position position="53"/>
    </location>
    <ligand>
        <name>S-adenosyl-L-methionine</name>
        <dbReference type="ChEBI" id="CHEBI:59789"/>
    </ligand>
</feature>
<dbReference type="PhylomeDB" id="B4LVT4"/>
<evidence type="ECO:0000313" key="9">
    <source>
        <dbReference type="EMBL" id="EDW67539.1"/>
    </source>
</evidence>
<feature type="active site" description="Proton acceptor" evidence="7">
    <location>
        <position position="166"/>
    </location>
</feature>
<evidence type="ECO:0000259" key="8">
    <source>
        <dbReference type="Pfam" id="PF01728"/>
    </source>
</evidence>